<gene>
    <name evidence="1" type="ORF">YQE_04975</name>
</gene>
<dbReference type="GO" id="GO:0045505">
    <property type="term" value="F:dynein intermediate chain binding"/>
    <property type="evidence" value="ECO:0007669"/>
    <property type="project" value="InterPro"/>
</dbReference>
<feature type="non-terminal residue" evidence="1">
    <location>
        <position position="1"/>
    </location>
</feature>
<dbReference type="GO" id="GO:0051959">
    <property type="term" value="F:dynein light intermediate chain binding"/>
    <property type="evidence" value="ECO:0007669"/>
    <property type="project" value="InterPro"/>
</dbReference>
<evidence type="ECO:0000313" key="1">
    <source>
        <dbReference type="EMBL" id="ENN78558.1"/>
    </source>
</evidence>
<dbReference type="GO" id="GO:0005858">
    <property type="term" value="C:axonemal dynein complex"/>
    <property type="evidence" value="ECO:0007669"/>
    <property type="project" value="TreeGrafter"/>
</dbReference>
<dbReference type="PANTHER" id="PTHR46532:SF15">
    <property type="entry name" value="CYTOPLASMIC DYNEIN 2 HEAVY CHAIN 1"/>
    <property type="match status" value="1"/>
</dbReference>
<dbReference type="Gene3D" id="1.20.920.20">
    <property type="match status" value="1"/>
</dbReference>
<dbReference type="OMA" id="SKWRDIV"/>
<dbReference type="EMBL" id="KB740861">
    <property type="protein sequence ID" value="ENN78558.1"/>
    <property type="molecule type" value="Genomic_DNA"/>
</dbReference>
<proteinExistence type="predicted"/>
<accession>N6TKU9</accession>
<protein>
    <submittedName>
        <fullName evidence="1">Uncharacterized protein</fullName>
    </submittedName>
</protein>
<dbReference type="InterPro" id="IPR026983">
    <property type="entry name" value="DHC"/>
</dbReference>
<organism evidence="1">
    <name type="scientific">Dendroctonus ponderosae</name>
    <name type="common">Mountain pine beetle</name>
    <dbReference type="NCBI Taxonomy" id="77166"/>
    <lineage>
        <taxon>Eukaryota</taxon>
        <taxon>Metazoa</taxon>
        <taxon>Ecdysozoa</taxon>
        <taxon>Arthropoda</taxon>
        <taxon>Hexapoda</taxon>
        <taxon>Insecta</taxon>
        <taxon>Pterygota</taxon>
        <taxon>Neoptera</taxon>
        <taxon>Endopterygota</taxon>
        <taxon>Coleoptera</taxon>
        <taxon>Polyphaga</taxon>
        <taxon>Cucujiformia</taxon>
        <taxon>Curculionidae</taxon>
        <taxon>Scolytinae</taxon>
        <taxon>Dendroctonus</taxon>
    </lineage>
</organism>
<dbReference type="Pfam" id="PF12777">
    <property type="entry name" value="MT"/>
    <property type="match status" value="1"/>
</dbReference>
<reference evidence="1" key="1">
    <citation type="journal article" date="2013" name="Genome Biol.">
        <title>Draft genome of the mountain pine beetle, Dendroctonus ponderosae Hopkins, a major forest pest.</title>
        <authorList>
            <person name="Keeling C.I."/>
            <person name="Yuen M.M."/>
            <person name="Liao N.Y."/>
            <person name="Docking T.R."/>
            <person name="Chan S.K."/>
            <person name="Taylor G.A."/>
            <person name="Palmquist D.L."/>
            <person name="Jackman S.D."/>
            <person name="Nguyen A."/>
            <person name="Li M."/>
            <person name="Henderson H."/>
            <person name="Janes J.K."/>
            <person name="Zhao Y."/>
            <person name="Pandoh P."/>
            <person name="Moore R."/>
            <person name="Sperling F.A."/>
            <person name="Huber D.P."/>
            <person name="Birol I."/>
            <person name="Jones S.J."/>
            <person name="Bohlmann J."/>
        </authorList>
    </citation>
    <scope>NUCLEOTIDE SEQUENCE</scope>
</reference>
<feature type="non-terminal residue" evidence="1">
    <location>
        <position position="203"/>
    </location>
</feature>
<dbReference type="InterPro" id="IPR024743">
    <property type="entry name" value="Dynein_HC_stalk"/>
</dbReference>
<dbReference type="HOGENOM" id="CLU_1351874_0_0_1"/>
<name>N6TKU9_DENPD</name>
<dbReference type="PANTHER" id="PTHR46532">
    <property type="entry name" value="MALE FERTILITY FACTOR KL5"/>
    <property type="match status" value="1"/>
</dbReference>
<dbReference type="SUPFAM" id="SSF90257">
    <property type="entry name" value="Myosin rod fragments"/>
    <property type="match status" value="1"/>
</dbReference>
<dbReference type="GO" id="GO:0007018">
    <property type="term" value="P:microtubule-based movement"/>
    <property type="evidence" value="ECO:0007669"/>
    <property type="project" value="InterPro"/>
</dbReference>
<dbReference type="AlphaFoldDB" id="N6TKU9"/>
<dbReference type="OrthoDB" id="10252139at2759"/>
<sequence>KARTAVGNIKTESLSEIRSLRAPPEIIRDILEGVLKLMGTQDTSWNSMKTFLAKRGVKEDIRSFDASRIQTENRQAVERLMSTKRDSFDQKFAKRASVAAAPLAAWVDANVKYSRVLDKIRPLEREQNKLKQNLDNAETQLVELNANLSDVDATVAKLKEQLSQFTKEAAEIEIGLNDVNRTLASAENLVYKLEDEYQRWQEQ</sequence>